<dbReference type="EMBL" id="AWUE01015717">
    <property type="protein sequence ID" value="OMO96016.1"/>
    <property type="molecule type" value="Genomic_DNA"/>
</dbReference>
<protein>
    <submittedName>
        <fullName evidence="1">Interleukin-6</fullName>
    </submittedName>
</protein>
<gene>
    <name evidence="1" type="ORF">COLO4_15548</name>
</gene>
<sequence>MVRPFAPLLQEAVRLRFLTVSAGEALISIVSGLCAVPSATLTSKRPSAMLRPAICFELFAALVGLRIGAFKAIAESEGVAIATGTSFRVAAPLVVAGLAGAAREAMPFCLQG</sequence>
<proteinExistence type="predicted"/>
<keyword evidence="2" id="KW-1185">Reference proteome</keyword>
<comment type="caution">
    <text evidence="1">The sequence shown here is derived from an EMBL/GenBank/DDBJ whole genome shotgun (WGS) entry which is preliminary data.</text>
</comment>
<dbReference type="AlphaFoldDB" id="A0A1R3JME0"/>
<accession>A0A1R3JME0</accession>
<reference evidence="2" key="1">
    <citation type="submission" date="2013-09" db="EMBL/GenBank/DDBJ databases">
        <title>Corchorus olitorius genome sequencing.</title>
        <authorList>
            <person name="Alam M."/>
            <person name="Haque M.S."/>
            <person name="Islam M.S."/>
            <person name="Emdad E.M."/>
            <person name="Islam M.M."/>
            <person name="Ahmed B."/>
            <person name="Halim A."/>
            <person name="Hossen Q.M.M."/>
            <person name="Hossain M.Z."/>
            <person name="Ahmed R."/>
            <person name="Khan M.M."/>
            <person name="Islam R."/>
            <person name="Rashid M.M."/>
            <person name="Khan S.A."/>
            <person name="Rahman M.S."/>
            <person name="Alam M."/>
            <person name="Yahiya A.S."/>
            <person name="Khan M.S."/>
            <person name="Azam M.S."/>
            <person name="Haque T."/>
            <person name="Lashkar M.Z.H."/>
            <person name="Akhand A.I."/>
            <person name="Morshed G."/>
            <person name="Roy S."/>
            <person name="Uddin K.S."/>
            <person name="Rabeya T."/>
            <person name="Hossain A.S."/>
            <person name="Chowdhury A."/>
            <person name="Snigdha A.R."/>
            <person name="Mortoza M.S."/>
            <person name="Matin S.A."/>
            <person name="Hoque S.M.E."/>
            <person name="Islam M.K."/>
            <person name="Roy D.K."/>
            <person name="Haider R."/>
            <person name="Moosa M.M."/>
            <person name="Elias S.M."/>
            <person name="Hasan A.M."/>
            <person name="Jahan S."/>
            <person name="Shafiuddin M."/>
            <person name="Mahmood N."/>
            <person name="Shommy N.S."/>
        </authorList>
    </citation>
    <scope>NUCLEOTIDE SEQUENCE [LARGE SCALE GENOMIC DNA]</scope>
    <source>
        <strain evidence="2">cv. O-4</strain>
    </source>
</reference>
<evidence type="ECO:0000313" key="1">
    <source>
        <dbReference type="EMBL" id="OMO96016.1"/>
    </source>
</evidence>
<dbReference type="Proteomes" id="UP000187203">
    <property type="component" value="Unassembled WGS sequence"/>
</dbReference>
<evidence type="ECO:0000313" key="2">
    <source>
        <dbReference type="Proteomes" id="UP000187203"/>
    </source>
</evidence>
<organism evidence="1 2">
    <name type="scientific">Corchorus olitorius</name>
    <dbReference type="NCBI Taxonomy" id="93759"/>
    <lineage>
        <taxon>Eukaryota</taxon>
        <taxon>Viridiplantae</taxon>
        <taxon>Streptophyta</taxon>
        <taxon>Embryophyta</taxon>
        <taxon>Tracheophyta</taxon>
        <taxon>Spermatophyta</taxon>
        <taxon>Magnoliopsida</taxon>
        <taxon>eudicotyledons</taxon>
        <taxon>Gunneridae</taxon>
        <taxon>Pentapetalae</taxon>
        <taxon>rosids</taxon>
        <taxon>malvids</taxon>
        <taxon>Malvales</taxon>
        <taxon>Malvaceae</taxon>
        <taxon>Grewioideae</taxon>
        <taxon>Apeibeae</taxon>
        <taxon>Corchorus</taxon>
    </lineage>
</organism>
<name>A0A1R3JME0_9ROSI</name>